<dbReference type="EMBL" id="DS114622">
    <property type="protein sequence ID" value="EAX86551.1"/>
    <property type="molecule type" value="Genomic_DNA"/>
</dbReference>
<sequence>MTTQNQLQRLSLDKNVFWTGTLQINDMGGHVFFDVRVKKAVPDAPAMIGLYTNDIPPFPLSSTDTLNIAFTLEVNEGYSAVRTEIVKASLLGSELHQAIEAQNPKGSINFVNETGEWQFDCLDGIWCLKWVVIYAPTANVKEICRDI</sequence>
<reference evidence="1" key="1">
    <citation type="submission" date="2006-10" db="EMBL/GenBank/DDBJ databases">
        <authorList>
            <person name="Amadeo P."/>
            <person name="Zhao Q."/>
            <person name="Wortman J."/>
            <person name="Fraser-Liggett C."/>
            <person name="Carlton J."/>
        </authorList>
    </citation>
    <scope>NUCLEOTIDE SEQUENCE</scope>
    <source>
        <strain evidence="1">G3</strain>
    </source>
</reference>
<name>A2G8G8_TRIV3</name>
<protein>
    <submittedName>
        <fullName evidence="1">Uncharacterized protein</fullName>
    </submittedName>
</protein>
<dbReference type="KEGG" id="tva:4744194"/>
<dbReference type="InParanoid" id="A2G8G8"/>
<dbReference type="eggNOG" id="ENOG502SXB9">
    <property type="taxonomic scope" value="Eukaryota"/>
</dbReference>
<proteinExistence type="predicted"/>
<gene>
    <name evidence="1" type="ORF">TVAG_399850</name>
</gene>
<keyword evidence="2" id="KW-1185">Reference proteome</keyword>
<dbReference type="Proteomes" id="UP000001542">
    <property type="component" value="Unassembled WGS sequence"/>
</dbReference>
<evidence type="ECO:0000313" key="2">
    <source>
        <dbReference type="Proteomes" id="UP000001542"/>
    </source>
</evidence>
<evidence type="ECO:0000313" key="1">
    <source>
        <dbReference type="EMBL" id="EAX86551.1"/>
    </source>
</evidence>
<dbReference type="VEuPathDB" id="TrichDB:TVAGG3_0582910"/>
<dbReference type="AlphaFoldDB" id="A2G8G8"/>
<reference evidence="1" key="2">
    <citation type="journal article" date="2007" name="Science">
        <title>Draft genome sequence of the sexually transmitted pathogen Trichomonas vaginalis.</title>
        <authorList>
            <person name="Carlton J.M."/>
            <person name="Hirt R.P."/>
            <person name="Silva J.C."/>
            <person name="Delcher A.L."/>
            <person name="Schatz M."/>
            <person name="Zhao Q."/>
            <person name="Wortman J.R."/>
            <person name="Bidwell S.L."/>
            <person name="Alsmark U.C.M."/>
            <person name="Besteiro S."/>
            <person name="Sicheritz-Ponten T."/>
            <person name="Noel C.J."/>
            <person name="Dacks J.B."/>
            <person name="Foster P.G."/>
            <person name="Simillion C."/>
            <person name="Van de Peer Y."/>
            <person name="Miranda-Saavedra D."/>
            <person name="Barton G.J."/>
            <person name="Westrop G.D."/>
            <person name="Mueller S."/>
            <person name="Dessi D."/>
            <person name="Fiori P.L."/>
            <person name="Ren Q."/>
            <person name="Paulsen I."/>
            <person name="Zhang H."/>
            <person name="Bastida-Corcuera F.D."/>
            <person name="Simoes-Barbosa A."/>
            <person name="Brown M.T."/>
            <person name="Hayes R.D."/>
            <person name="Mukherjee M."/>
            <person name="Okumura C.Y."/>
            <person name="Schneider R."/>
            <person name="Smith A.J."/>
            <person name="Vanacova S."/>
            <person name="Villalvazo M."/>
            <person name="Haas B.J."/>
            <person name="Pertea M."/>
            <person name="Feldblyum T.V."/>
            <person name="Utterback T.R."/>
            <person name="Shu C.L."/>
            <person name="Osoegawa K."/>
            <person name="de Jong P.J."/>
            <person name="Hrdy I."/>
            <person name="Horvathova L."/>
            <person name="Zubacova Z."/>
            <person name="Dolezal P."/>
            <person name="Malik S.B."/>
            <person name="Logsdon J.M. Jr."/>
            <person name="Henze K."/>
            <person name="Gupta A."/>
            <person name="Wang C.C."/>
            <person name="Dunne R.L."/>
            <person name="Upcroft J.A."/>
            <person name="Upcroft P."/>
            <person name="White O."/>
            <person name="Salzberg S.L."/>
            <person name="Tang P."/>
            <person name="Chiu C.-H."/>
            <person name="Lee Y.-S."/>
            <person name="Embley T.M."/>
            <person name="Coombs G.H."/>
            <person name="Mottram J.C."/>
            <person name="Tachezy J."/>
            <person name="Fraser-Liggett C.M."/>
            <person name="Johnson P.J."/>
        </authorList>
    </citation>
    <scope>NUCLEOTIDE SEQUENCE [LARGE SCALE GENOMIC DNA]</scope>
    <source>
        <strain evidence="1">G3</strain>
    </source>
</reference>
<dbReference type="OrthoDB" id="10257112at2759"/>
<organism evidence="1 2">
    <name type="scientific">Trichomonas vaginalis (strain ATCC PRA-98 / G3)</name>
    <dbReference type="NCBI Taxonomy" id="412133"/>
    <lineage>
        <taxon>Eukaryota</taxon>
        <taxon>Metamonada</taxon>
        <taxon>Parabasalia</taxon>
        <taxon>Trichomonadida</taxon>
        <taxon>Trichomonadidae</taxon>
        <taxon>Trichomonas</taxon>
    </lineage>
</organism>
<dbReference type="RefSeq" id="XP_001299481.1">
    <property type="nucleotide sequence ID" value="XM_001299480.1"/>
</dbReference>
<accession>A2G8G8</accession>
<dbReference type="VEuPathDB" id="TrichDB:TVAG_399850"/>